<dbReference type="PANTHER" id="PTHR47245">
    <property type="entry name" value="PEPTIDYLPROLYL ISOMERASE"/>
    <property type="match status" value="1"/>
</dbReference>
<comment type="catalytic activity">
    <reaction evidence="1">
        <text>[protein]-peptidylproline (omega=180) = [protein]-peptidylproline (omega=0)</text>
        <dbReference type="Rhea" id="RHEA:16237"/>
        <dbReference type="Rhea" id="RHEA-COMP:10747"/>
        <dbReference type="Rhea" id="RHEA-COMP:10748"/>
        <dbReference type="ChEBI" id="CHEBI:83833"/>
        <dbReference type="ChEBI" id="CHEBI:83834"/>
        <dbReference type="EC" id="5.2.1.8"/>
    </reaction>
</comment>
<dbReference type="PROSITE" id="PS01096">
    <property type="entry name" value="PPIC_PPIASE_1"/>
    <property type="match status" value="1"/>
</dbReference>
<comment type="similarity">
    <text evidence="2">Belongs to the PpiC/parvulin rotamase family.</text>
</comment>
<evidence type="ECO:0000256" key="4">
    <source>
        <dbReference type="ARBA" id="ARBA00018370"/>
    </source>
</evidence>
<evidence type="ECO:0000313" key="11">
    <source>
        <dbReference type="Proteomes" id="UP001598130"/>
    </source>
</evidence>
<evidence type="ECO:0000256" key="5">
    <source>
        <dbReference type="ARBA" id="ARBA00023110"/>
    </source>
</evidence>
<evidence type="ECO:0000259" key="9">
    <source>
        <dbReference type="PROSITE" id="PS50198"/>
    </source>
</evidence>
<dbReference type="InterPro" id="IPR050245">
    <property type="entry name" value="PrsA_foldase"/>
</dbReference>
<evidence type="ECO:0000256" key="6">
    <source>
        <dbReference type="ARBA" id="ARBA00030642"/>
    </source>
</evidence>
<organism evidence="10 11">
    <name type="scientific">Phenylobacterium ferrooxidans</name>
    <dbReference type="NCBI Taxonomy" id="2982689"/>
    <lineage>
        <taxon>Bacteria</taxon>
        <taxon>Pseudomonadati</taxon>
        <taxon>Pseudomonadota</taxon>
        <taxon>Alphaproteobacteria</taxon>
        <taxon>Caulobacterales</taxon>
        <taxon>Caulobacteraceae</taxon>
        <taxon>Phenylobacterium</taxon>
    </lineage>
</organism>
<sequence>MTAAAATATIVVEGVEIPEFLIAEEVQNHPSLSAGEARAAAGKALAVKALLLHRADELGLTPQPIKDEAGREETNEEALIRAVLDAEIDIESPSQVERRRVYDTQRARFTSPALLEAAHILIEPKGDDAEALEQARRTAQGILDRCLAQPSQFAHLAKTLSDCPSGKIGGSLGQLGPGDVVGEIERALGGLQAGDIFPRPVASRFGWHILKLERRIEGRELPFDYVEDKIALHLESRAWTAAATRYVSDLADRARAQGVAFSLSRDGRFATGSLSLGELLSQGGSADELEAWLDATDPELADRVRAAALADKLDVTGFVRRAVAHFVDNAGDESWTHLISAAQGAKDPAIAAMASLLRAKLTPKARTYTIVRRV</sequence>
<dbReference type="Pfam" id="PF00639">
    <property type="entry name" value="Rotamase"/>
    <property type="match status" value="1"/>
</dbReference>
<feature type="domain" description="PpiC" evidence="9">
    <location>
        <begin position="112"/>
        <end position="214"/>
    </location>
</feature>
<evidence type="ECO:0000256" key="2">
    <source>
        <dbReference type="ARBA" id="ARBA00007656"/>
    </source>
</evidence>
<evidence type="ECO:0000256" key="1">
    <source>
        <dbReference type="ARBA" id="ARBA00000971"/>
    </source>
</evidence>
<dbReference type="InterPro" id="IPR000297">
    <property type="entry name" value="PPIase_PpiC"/>
</dbReference>
<accession>A0ABW6CK67</accession>
<dbReference type="GO" id="GO:0016853">
    <property type="term" value="F:isomerase activity"/>
    <property type="evidence" value="ECO:0007669"/>
    <property type="project" value="UniProtKB-KW"/>
</dbReference>
<dbReference type="PROSITE" id="PS50198">
    <property type="entry name" value="PPIC_PPIASE_2"/>
    <property type="match status" value="1"/>
</dbReference>
<evidence type="ECO:0000256" key="8">
    <source>
        <dbReference type="PROSITE-ProRule" id="PRU00278"/>
    </source>
</evidence>
<dbReference type="EMBL" id="JAOTJD010000007">
    <property type="protein sequence ID" value="MFD3263468.1"/>
    <property type="molecule type" value="Genomic_DNA"/>
</dbReference>
<evidence type="ECO:0000313" key="10">
    <source>
        <dbReference type="EMBL" id="MFD3263468.1"/>
    </source>
</evidence>
<dbReference type="InterPro" id="IPR046357">
    <property type="entry name" value="PPIase_dom_sf"/>
</dbReference>
<evidence type="ECO:0000256" key="7">
    <source>
        <dbReference type="ARBA" id="ARBA00031484"/>
    </source>
</evidence>
<dbReference type="Proteomes" id="UP001598130">
    <property type="component" value="Unassembled WGS sequence"/>
</dbReference>
<gene>
    <name evidence="10" type="ORF">OCL97_05730</name>
</gene>
<keyword evidence="11" id="KW-1185">Reference proteome</keyword>
<dbReference type="InterPro" id="IPR023058">
    <property type="entry name" value="PPIase_PpiC_CS"/>
</dbReference>
<keyword evidence="5 8" id="KW-0697">Rotamase</keyword>
<keyword evidence="8 10" id="KW-0413">Isomerase</keyword>
<dbReference type="RefSeq" id="WP_377368404.1">
    <property type="nucleotide sequence ID" value="NZ_JAOTJD010000007.1"/>
</dbReference>
<reference evidence="10 11" key="1">
    <citation type="submission" date="2022-09" db="EMBL/GenBank/DDBJ databases">
        <title>New species of Phenylobacterium.</title>
        <authorList>
            <person name="Mieszkin S."/>
        </authorList>
    </citation>
    <scope>NUCLEOTIDE SEQUENCE [LARGE SCALE GENOMIC DNA]</scope>
    <source>
        <strain evidence="10 11">HK31-G</strain>
    </source>
</reference>
<dbReference type="SUPFAM" id="SSF54534">
    <property type="entry name" value="FKBP-like"/>
    <property type="match status" value="1"/>
</dbReference>
<dbReference type="PANTHER" id="PTHR47245:SF2">
    <property type="entry name" value="PEPTIDYL-PROLYL CIS-TRANS ISOMERASE HP_0175-RELATED"/>
    <property type="match status" value="1"/>
</dbReference>
<dbReference type="EC" id="5.2.1.8" evidence="3"/>
<comment type="caution">
    <text evidence="10">The sequence shown here is derived from an EMBL/GenBank/DDBJ whole genome shotgun (WGS) entry which is preliminary data.</text>
</comment>
<name>A0ABW6CK67_9CAUL</name>
<dbReference type="Gene3D" id="3.10.50.40">
    <property type="match status" value="1"/>
</dbReference>
<protein>
    <recommendedName>
        <fullName evidence="4">Parvulin-like PPIase</fullName>
        <ecNumber evidence="3">5.2.1.8</ecNumber>
    </recommendedName>
    <alternativeName>
        <fullName evidence="6">Peptidyl-prolyl cis-trans isomerase plp</fullName>
    </alternativeName>
    <alternativeName>
        <fullName evidence="7">Rotamase plp</fullName>
    </alternativeName>
</protein>
<evidence type="ECO:0000256" key="3">
    <source>
        <dbReference type="ARBA" id="ARBA00013194"/>
    </source>
</evidence>
<proteinExistence type="inferred from homology"/>